<dbReference type="InParanoid" id="A0A251T4W0"/>
<accession>A0A251T4W0</accession>
<evidence type="ECO:0000313" key="1">
    <source>
        <dbReference type="EMBL" id="OTG06145.1"/>
    </source>
</evidence>
<gene>
    <name evidence="1" type="ORF">HannXRQ_Chr12g0381501</name>
</gene>
<sequence length="58" mass="6898">MLQYQVLHLLHMFLYRYRHMCENESVQLHPVCMYVYAKHNCSGRNGSRRHGTCRNGTG</sequence>
<organism evidence="1 2">
    <name type="scientific">Helianthus annuus</name>
    <name type="common">Common sunflower</name>
    <dbReference type="NCBI Taxonomy" id="4232"/>
    <lineage>
        <taxon>Eukaryota</taxon>
        <taxon>Viridiplantae</taxon>
        <taxon>Streptophyta</taxon>
        <taxon>Embryophyta</taxon>
        <taxon>Tracheophyta</taxon>
        <taxon>Spermatophyta</taxon>
        <taxon>Magnoliopsida</taxon>
        <taxon>eudicotyledons</taxon>
        <taxon>Gunneridae</taxon>
        <taxon>Pentapetalae</taxon>
        <taxon>asterids</taxon>
        <taxon>campanulids</taxon>
        <taxon>Asterales</taxon>
        <taxon>Asteraceae</taxon>
        <taxon>Asteroideae</taxon>
        <taxon>Heliantheae alliance</taxon>
        <taxon>Heliantheae</taxon>
        <taxon>Helianthus</taxon>
    </lineage>
</organism>
<name>A0A251T4W0_HELAN</name>
<proteinExistence type="predicted"/>
<dbReference type="AlphaFoldDB" id="A0A251T4W0"/>
<dbReference type="Proteomes" id="UP000215914">
    <property type="component" value="Chromosome 12"/>
</dbReference>
<dbReference type="EMBL" id="CM007901">
    <property type="protein sequence ID" value="OTG06145.1"/>
    <property type="molecule type" value="Genomic_DNA"/>
</dbReference>
<keyword evidence="2" id="KW-1185">Reference proteome</keyword>
<protein>
    <submittedName>
        <fullName evidence="1">Uncharacterized protein</fullName>
    </submittedName>
</protein>
<evidence type="ECO:0000313" key="2">
    <source>
        <dbReference type="Proteomes" id="UP000215914"/>
    </source>
</evidence>
<reference evidence="2" key="1">
    <citation type="journal article" date="2017" name="Nature">
        <title>The sunflower genome provides insights into oil metabolism, flowering and Asterid evolution.</title>
        <authorList>
            <person name="Badouin H."/>
            <person name="Gouzy J."/>
            <person name="Grassa C.J."/>
            <person name="Murat F."/>
            <person name="Staton S.E."/>
            <person name="Cottret L."/>
            <person name="Lelandais-Briere C."/>
            <person name="Owens G.L."/>
            <person name="Carrere S."/>
            <person name="Mayjonade B."/>
            <person name="Legrand L."/>
            <person name="Gill N."/>
            <person name="Kane N.C."/>
            <person name="Bowers J.E."/>
            <person name="Hubner S."/>
            <person name="Bellec A."/>
            <person name="Berard A."/>
            <person name="Berges H."/>
            <person name="Blanchet N."/>
            <person name="Boniface M.C."/>
            <person name="Brunel D."/>
            <person name="Catrice O."/>
            <person name="Chaidir N."/>
            <person name="Claudel C."/>
            <person name="Donnadieu C."/>
            <person name="Faraut T."/>
            <person name="Fievet G."/>
            <person name="Helmstetter N."/>
            <person name="King M."/>
            <person name="Knapp S.J."/>
            <person name="Lai Z."/>
            <person name="Le Paslier M.C."/>
            <person name="Lippi Y."/>
            <person name="Lorenzon L."/>
            <person name="Mandel J.R."/>
            <person name="Marage G."/>
            <person name="Marchand G."/>
            <person name="Marquand E."/>
            <person name="Bret-Mestries E."/>
            <person name="Morien E."/>
            <person name="Nambeesan S."/>
            <person name="Nguyen T."/>
            <person name="Pegot-Espagnet P."/>
            <person name="Pouilly N."/>
            <person name="Raftis F."/>
            <person name="Sallet E."/>
            <person name="Schiex T."/>
            <person name="Thomas J."/>
            <person name="Vandecasteele C."/>
            <person name="Vares D."/>
            <person name="Vear F."/>
            <person name="Vautrin S."/>
            <person name="Crespi M."/>
            <person name="Mangin B."/>
            <person name="Burke J.M."/>
            <person name="Salse J."/>
            <person name="Munos S."/>
            <person name="Vincourt P."/>
            <person name="Rieseberg L.H."/>
            <person name="Langlade N.B."/>
        </authorList>
    </citation>
    <scope>NUCLEOTIDE SEQUENCE [LARGE SCALE GENOMIC DNA]</scope>
    <source>
        <strain evidence="2">cv. SF193</strain>
    </source>
</reference>